<organism evidence="1 2">
    <name type="scientific">Desulfoluna butyratoxydans</name>
    <dbReference type="NCBI Taxonomy" id="231438"/>
    <lineage>
        <taxon>Bacteria</taxon>
        <taxon>Pseudomonadati</taxon>
        <taxon>Thermodesulfobacteriota</taxon>
        <taxon>Desulfobacteria</taxon>
        <taxon>Desulfobacterales</taxon>
        <taxon>Desulfolunaceae</taxon>
        <taxon>Desulfoluna</taxon>
    </lineage>
</organism>
<proteinExistence type="predicted"/>
<dbReference type="AlphaFoldDB" id="A0A4U8YH40"/>
<sequence length="59" mass="7128">MEINKGRTERLFRSHAARLTDRRRHRRTGRNLRMSSFIVSESLTSCLIRNTNQIERENR</sequence>
<evidence type="ECO:0000313" key="1">
    <source>
        <dbReference type="EMBL" id="VFQ42831.1"/>
    </source>
</evidence>
<dbReference type="Proteomes" id="UP000507962">
    <property type="component" value="Unassembled WGS sequence"/>
</dbReference>
<accession>A0A4U8YH40</accession>
<name>A0A4U8YH40_9BACT</name>
<reference evidence="1 2" key="1">
    <citation type="submission" date="2019-03" db="EMBL/GenBank/DDBJ databases">
        <authorList>
            <person name="Nijsse B."/>
        </authorList>
    </citation>
    <scope>NUCLEOTIDE SEQUENCE [LARGE SCALE GENOMIC DNA]</scope>
    <source>
        <strain evidence="1">Desulfoluna butyratoxydans MSL71</strain>
    </source>
</reference>
<keyword evidence="2" id="KW-1185">Reference proteome</keyword>
<dbReference type="EMBL" id="CAADHO010000001">
    <property type="protein sequence ID" value="VFQ42831.1"/>
    <property type="molecule type" value="Genomic_DNA"/>
</dbReference>
<gene>
    <name evidence="1" type="ORF">MSL71_4520</name>
</gene>
<protein>
    <submittedName>
        <fullName evidence="1">Uncharacterized protein</fullName>
    </submittedName>
</protein>
<evidence type="ECO:0000313" key="2">
    <source>
        <dbReference type="Proteomes" id="UP000507962"/>
    </source>
</evidence>